<evidence type="ECO:0000259" key="6">
    <source>
        <dbReference type="Pfam" id="PF02775"/>
    </source>
</evidence>
<dbReference type="RefSeq" id="WP_079649301.1">
    <property type="nucleotide sequence ID" value="NZ_FUYM01000007.1"/>
</dbReference>
<keyword evidence="9" id="KW-1185">Reference proteome</keyword>
<dbReference type="Pfam" id="PF02776">
    <property type="entry name" value="TPP_enzyme_N"/>
    <property type="match status" value="1"/>
</dbReference>
<accession>A0A1T5EUA2</accession>
<dbReference type="InterPro" id="IPR029035">
    <property type="entry name" value="DHS-like_NAD/FAD-binding_dom"/>
</dbReference>
<dbReference type="GO" id="GO:0000287">
    <property type="term" value="F:magnesium ion binding"/>
    <property type="evidence" value="ECO:0007669"/>
    <property type="project" value="InterPro"/>
</dbReference>
<reference evidence="9" key="1">
    <citation type="submission" date="2017-02" db="EMBL/GenBank/DDBJ databases">
        <authorList>
            <person name="Varghese N."/>
            <person name="Submissions S."/>
        </authorList>
    </citation>
    <scope>NUCLEOTIDE SEQUENCE [LARGE SCALE GENOMIC DNA]</scope>
    <source>
        <strain evidence="9">UM2</strain>
    </source>
</reference>
<dbReference type="InterPro" id="IPR045229">
    <property type="entry name" value="TPP_enz"/>
</dbReference>
<dbReference type="InterPro" id="IPR029061">
    <property type="entry name" value="THDP-binding"/>
</dbReference>
<dbReference type="SUPFAM" id="SSF52467">
    <property type="entry name" value="DHS-like NAD/FAD-binding domain"/>
    <property type="match status" value="1"/>
</dbReference>
<dbReference type="GO" id="GO:0003984">
    <property type="term" value="F:acetolactate synthase activity"/>
    <property type="evidence" value="ECO:0007669"/>
    <property type="project" value="TreeGrafter"/>
</dbReference>
<dbReference type="OrthoDB" id="4494979at2"/>
<protein>
    <submittedName>
        <fullName evidence="8">Acetolactate synthase-1/2/3 large subunit</fullName>
    </submittedName>
</protein>
<comment type="cofactor">
    <cofactor evidence="1">
        <name>thiamine diphosphate</name>
        <dbReference type="ChEBI" id="CHEBI:58937"/>
    </cofactor>
</comment>
<evidence type="ECO:0000259" key="5">
    <source>
        <dbReference type="Pfam" id="PF00205"/>
    </source>
</evidence>
<evidence type="ECO:0000256" key="3">
    <source>
        <dbReference type="ARBA" id="ARBA00023052"/>
    </source>
</evidence>
<dbReference type="CDD" id="cd07035">
    <property type="entry name" value="TPP_PYR_POX_like"/>
    <property type="match status" value="1"/>
</dbReference>
<dbReference type="GO" id="GO:0005948">
    <property type="term" value="C:acetolactate synthase complex"/>
    <property type="evidence" value="ECO:0007669"/>
    <property type="project" value="TreeGrafter"/>
</dbReference>
<dbReference type="Gene3D" id="3.40.50.970">
    <property type="match status" value="2"/>
</dbReference>
<proteinExistence type="inferred from homology"/>
<dbReference type="GO" id="GO:0009099">
    <property type="term" value="P:L-valine biosynthetic process"/>
    <property type="evidence" value="ECO:0007669"/>
    <property type="project" value="TreeGrafter"/>
</dbReference>
<dbReference type="FunFam" id="3.40.50.970:FF:000007">
    <property type="entry name" value="Acetolactate synthase"/>
    <property type="match status" value="1"/>
</dbReference>
<dbReference type="Proteomes" id="UP000189818">
    <property type="component" value="Unassembled WGS sequence"/>
</dbReference>
<evidence type="ECO:0000256" key="4">
    <source>
        <dbReference type="RuleBase" id="RU362132"/>
    </source>
</evidence>
<feature type="domain" description="Thiamine pyrophosphate enzyme N-terminal TPP-binding" evidence="7">
    <location>
        <begin position="8"/>
        <end position="125"/>
    </location>
</feature>
<dbReference type="PANTHER" id="PTHR18968:SF166">
    <property type="entry name" value="2-HYDROXYACYL-COA LYASE 2"/>
    <property type="match status" value="1"/>
</dbReference>
<dbReference type="Gene3D" id="3.40.50.1220">
    <property type="entry name" value="TPP-binding domain"/>
    <property type="match status" value="1"/>
</dbReference>
<dbReference type="InterPro" id="IPR012000">
    <property type="entry name" value="Thiamin_PyroP_enz_cen_dom"/>
</dbReference>
<evidence type="ECO:0000313" key="9">
    <source>
        <dbReference type="Proteomes" id="UP000189818"/>
    </source>
</evidence>
<evidence type="ECO:0000313" key="8">
    <source>
        <dbReference type="EMBL" id="SKB87310.1"/>
    </source>
</evidence>
<dbReference type="SUPFAM" id="SSF52518">
    <property type="entry name" value="Thiamin diphosphate-binding fold (THDP-binding)"/>
    <property type="match status" value="2"/>
</dbReference>
<dbReference type="STRING" id="439228.SAMN06295920_107211"/>
<evidence type="ECO:0000259" key="7">
    <source>
        <dbReference type="Pfam" id="PF02776"/>
    </source>
</evidence>
<organism evidence="8 9">
    <name type="scientific">Rhizorhabdus histidinilytica</name>
    <dbReference type="NCBI Taxonomy" id="439228"/>
    <lineage>
        <taxon>Bacteria</taxon>
        <taxon>Pseudomonadati</taxon>
        <taxon>Pseudomonadota</taxon>
        <taxon>Alphaproteobacteria</taxon>
        <taxon>Sphingomonadales</taxon>
        <taxon>Sphingomonadaceae</taxon>
        <taxon>Rhizorhabdus</taxon>
    </lineage>
</organism>
<comment type="similarity">
    <text evidence="2 4">Belongs to the TPP enzyme family.</text>
</comment>
<name>A0A1T5EUA2_9SPHN</name>
<keyword evidence="3 4" id="KW-0786">Thiamine pyrophosphate</keyword>
<dbReference type="Pfam" id="PF02775">
    <property type="entry name" value="TPP_enzyme_C"/>
    <property type="match status" value="1"/>
</dbReference>
<dbReference type="Pfam" id="PF00205">
    <property type="entry name" value="TPP_enzyme_M"/>
    <property type="match status" value="1"/>
</dbReference>
<dbReference type="CDD" id="cd00568">
    <property type="entry name" value="TPP_enzymes"/>
    <property type="match status" value="1"/>
</dbReference>
<sequence length="580" mass="61570">MPRMIKTTVTGILIELLRKYGVRTVFGLPSGQLGIFMDGISRDPDFRYVTTRHEECAGHMAHGATIPGDEMALCFATVGPGATNLLPGVAAAWADNVPMIVLTADNPLPMLDPHVDMLQAVDQIALFRPVTKWGVQIRDPQRAGELMERAIRLARSGRPGPVHIDLPVDVSTMNCIYDLERMPAGPAPRPRPADSELDAIIDLLGTATRPLLVAGGGVIRSGAVDAFRALAETLAIPAISSVQGWGAVDPCSERHIGSPGWHAGFAALQAGREADLVIAVGCKFGSWTPVAKPPAVTPTAGQRIVQIDIDETMLGKNAAITLGLIGDARETLETLHARLTGVSLKVDRAWVASLVAARADYVAAIEAVADEAAVAVPPGTPAFMRELKRLLPADAIVCVDGGQTSSWAMSFLEAAGPHRAKFESGMGHMGCGLPMAIGAKVVQADDRPVFVVCGDGSAGLTSQELETASRLGIKVVMIVMNDSCWGCYKPLEQFVFQNGKLGPSLVDTDFSRVAEAYGCRGERITRVDELAGALERAIASPVTSLIDIPVSFAGHPLDVDFFVRTIMPGAELRPHQVEEI</sequence>
<dbReference type="AlphaFoldDB" id="A0A1T5EUA2"/>
<evidence type="ECO:0000256" key="2">
    <source>
        <dbReference type="ARBA" id="ARBA00007812"/>
    </source>
</evidence>
<feature type="domain" description="Thiamine pyrophosphate enzyme TPP-binding" evidence="6">
    <location>
        <begin position="400"/>
        <end position="548"/>
    </location>
</feature>
<dbReference type="GO" id="GO:0009097">
    <property type="term" value="P:isoleucine biosynthetic process"/>
    <property type="evidence" value="ECO:0007669"/>
    <property type="project" value="TreeGrafter"/>
</dbReference>
<evidence type="ECO:0000256" key="1">
    <source>
        <dbReference type="ARBA" id="ARBA00001964"/>
    </source>
</evidence>
<dbReference type="InterPro" id="IPR012001">
    <property type="entry name" value="Thiamin_PyroP_enz_TPP-bd_dom"/>
</dbReference>
<feature type="domain" description="Thiamine pyrophosphate enzyme central" evidence="5">
    <location>
        <begin position="197"/>
        <end position="335"/>
    </location>
</feature>
<dbReference type="PANTHER" id="PTHR18968">
    <property type="entry name" value="THIAMINE PYROPHOSPHATE ENZYMES"/>
    <property type="match status" value="1"/>
</dbReference>
<dbReference type="InterPro" id="IPR011766">
    <property type="entry name" value="TPP_enzyme_TPP-bd"/>
</dbReference>
<dbReference type="EMBL" id="FUYM01000007">
    <property type="protein sequence ID" value="SKB87310.1"/>
    <property type="molecule type" value="Genomic_DNA"/>
</dbReference>
<dbReference type="GO" id="GO:0050660">
    <property type="term" value="F:flavin adenine dinucleotide binding"/>
    <property type="evidence" value="ECO:0007669"/>
    <property type="project" value="TreeGrafter"/>
</dbReference>
<dbReference type="GO" id="GO:0030976">
    <property type="term" value="F:thiamine pyrophosphate binding"/>
    <property type="evidence" value="ECO:0007669"/>
    <property type="project" value="InterPro"/>
</dbReference>
<gene>
    <name evidence="8" type="ORF">SAMN06295920_107211</name>
</gene>